<feature type="chain" id="PRO_5037572070" description="Peptidase S1 domain-containing protein" evidence="2">
    <location>
        <begin position="34"/>
        <end position="384"/>
    </location>
</feature>
<dbReference type="InterPro" id="IPR000772">
    <property type="entry name" value="Ricin_B_lectin"/>
</dbReference>
<dbReference type="CDD" id="cd00161">
    <property type="entry name" value="beta-trefoil_Ricin-like"/>
    <property type="match status" value="1"/>
</dbReference>
<dbReference type="Pfam" id="PF00089">
    <property type="entry name" value="Trypsin"/>
    <property type="match status" value="1"/>
</dbReference>
<reference evidence="4" key="1">
    <citation type="journal article" date="2014" name="Int. J. Syst. Evol. Microbiol.">
        <title>Complete genome sequence of Corynebacterium casei LMG S-19264T (=DSM 44701T), isolated from a smear-ripened cheese.</title>
        <authorList>
            <consortium name="US DOE Joint Genome Institute (JGI-PGF)"/>
            <person name="Walter F."/>
            <person name="Albersmeier A."/>
            <person name="Kalinowski J."/>
            <person name="Ruckert C."/>
        </authorList>
    </citation>
    <scope>NUCLEOTIDE SEQUENCE</scope>
    <source>
        <strain evidence="4">JCM 4335</strain>
    </source>
</reference>
<dbReference type="AlphaFoldDB" id="A0A918AXJ8"/>
<dbReference type="Gene3D" id="2.40.10.10">
    <property type="entry name" value="Trypsin-like serine proteases"/>
    <property type="match status" value="1"/>
</dbReference>
<dbReference type="SUPFAM" id="SSF50494">
    <property type="entry name" value="Trypsin-like serine proteases"/>
    <property type="match status" value="1"/>
</dbReference>
<name>A0A918AXJ8_9ACTN</name>
<dbReference type="PROSITE" id="PS50240">
    <property type="entry name" value="TRYPSIN_DOM"/>
    <property type="match status" value="1"/>
</dbReference>
<feature type="signal peptide" evidence="2">
    <location>
        <begin position="1"/>
        <end position="33"/>
    </location>
</feature>
<protein>
    <recommendedName>
        <fullName evidence="3">Peptidase S1 domain-containing protein</fullName>
    </recommendedName>
</protein>
<sequence length="384" mass="40375">MHVPRPRTARTTGLLAAAAAMTVGLLPATPAVAVTGPQAAAGAHPYATRLTIGEEPTTRGCTGTLVDRFWVMTAASCFATTPGTPVPAGKLSFKATATLGDGKTVTLTEIAPRTDRDIALVRLAAPVTGTPTASLAGAAPAVGADLTAAGFGRTRTVWVPDRLHTGAFTVDASDATTLRITGKGTDAVCKGDTGGPLVNAAGEVVGVNSRSWQGGCLGTDPAETRTGAVSARADGLAAWVRQQSLTTASIRNALSDRCLYVPWQTPDNGAEARQADCEPQYADQVWKLEPVTGGGYQVRNTFTDRCLVVSWRTPENGAVATQYDCEPKYTDQVWKLEPVTGGGYQIRNVFSDRCLYVPWQTPDNGAPARQVECNPQYADQVWKL</sequence>
<comment type="caution">
    <text evidence="4">The sequence shown here is derived from an EMBL/GenBank/DDBJ whole genome shotgun (WGS) entry which is preliminary data.</text>
</comment>
<dbReference type="SUPFAM" id="SSF50370">
    <property type="entry name" value="Ricin B-like lectins"/>
    <property type="match status" value="1"/>
</dbReference>
<dbReference type="Proteomes" id="UP000654123">
    <property type="component" value="Unassembled WGS sequence"/>
</dbReference>
<dbReference type="GO" id="GO:0004252">
    <property type="term" value="F:serine-type endopeptidase activity"/>
    <property type="evidence" value="ECO:0007669"/>
    <property type="project" value="InterPro"/>
</dbReference>
<proteinExistence type="predicted"/>
<dbReference type="Pfam" id="PF00652">
    <property type="entry name" value="Ricin_B_lectin"/>
    <property type="match status" value="1"/>
</dbReference>
<dbReference type="InterPro" id="IPR001254">
    <property type="entry name" value="Trypsin_dom"/>
</dbReference>
<evidence type="ECO:0000313" key="4">
    <source>
        <dbReference type="EMBL" id="GGP97069.1"/>
    </source>
</evidence>
<dbReference type="InterPro" id="IPR043504">
    <property type="entry name" value="Peptidase_S1_PA_chymotrypsin"/>
</dbReference>
<feature type="domain" description="Peptidase S1" evidence="3">
    <location>
        <begin position="33"/>
        <end position="245"/>
    </location>
</feature>
<gene>
    <name evidence="4" type="ORF">GCM10010249_14290</name>
</gene>
<reference evidence="4" key="2">
    <citation type="submission" date="2020-09" db="EMBL/GenBank/DDBJ databases">
        <authorList>
            <person name="Sun Q."/>
            <person name="Ohkuma M."/>
        </authorList>
    </citation>
    <scope>NUCLEOTIDE SEQUENCE</scope>
    <source>
        <strain evidence="4">JCM 4335</strain>
    </source>
</reference>
<dbReference type="EMBL" id="BMSV01000002">
    <property type="protein sequence ID" value="GGP97069.1"/>
    <property type="molecule type" value="Genomic_DNA"/>
</dbReference>
<keyword evidence="1" id="KW-1015">Disulfide bond</keyword>
<dbReference type="Gene3D" id="2.80.10.50">
    <property type="match status" value="2"/>
</dbReference>
<dbReference type="PANTHER" id="PTHR24250">
    <property type="entry name" value="CHYMOTRYPSIN-RELATED"/>
    <property type="match status" value="1"/>
</dbReference>
<keyword evidence="5" id="KW-1185">Reference proteome</keyword>
<evidence type="ECO:0000259" key="3">
    <source>
        <dbReference type="PROSITE" id="PS50240"/>
    </source>
</evidence>
<dbReference type="SMART" id="SM00020">
    <property type="entry name" value="Tryp_SPc"/>
    <property type="match status" value="1"/>
</dbReference>
<dbReference type="InterPro" id="IPR001314">
    <property type="entry name" value="Peptidase_S1A"/>
</dbReference>
<dbReference type="PROSITE" id="PS50231">
    <property type="entry name" value="RICIN_B_LECTIN"/>
    <property type="match status" value="1"/>
</dbReference>
<keyword evidence="2" id="KW-0732">Signal</keyword>
<dbReference type="InterPro" id="IPR035992">
    <property type="entry name" value="Ricin_B-like_lectins"/>
</dbReference>
<dbReference type="InterPro" id="IPR009003">
    <property type="entry name" value="Peptidase_S1_PA"/>
</dbReference>
<evidence type="ECO:0000256" key="2">
    <source>
        <dbReference type="SAM" id="SignalP"/>
    </source>
</evidence>
<dbReference type="RefSeq" id="WP_189530928.1">
    <property type="nucleotide sequence ID" value="NZ_BMSV01000002.1"/>
</dbReference>
<evidence type="ECO:0000313" key="5">
    <source>
        <dbReference type="Proteomes" id="UP000654123"/>
    </source>
</evidence>
<organism evidence="4 5">
    <name type="scientific">Streptomyces roseolilacinus</name>
    <dbReference type="NCBI Taxonomy" id="66904"/>
    <lineage>
        <taxon>Bacteria</taxon>
        <taxon>Bacillati</taxon>
        <taxon>Actinomycetota</taxon>
        <taxon>Actinomycetes</taxon>
        <taxon>Kitasatosporales</taxon>
        <taxon>Streptomycetaceae</taxon>
        <taxon>Streptomyces</taxon>
    </lineage>
</organism>
<dbReference type="PRINTS" id="PR00722">
    <property type="entry name" value="CHYMOTRYPSIN"/>
</dbReference>
<accession>A0A918AXJ8</accession>
<evidence type="ECO:0000256" key="1">
    <source>
        <dbReference type="ARBA" id="ARBA00023157"/>
    </source>
</evidence>
<dbReference type="GO" id="GO:0006508">
    <property type="term" value="P:proteolysis"/>
    <property type="evidence" value="ECO:0007669"/>
    <property type="project" value="InterPro"/>
</dbReference>